<dbReference type="AlphaFoldDB" id="A0A0M0JLQ9"/>
<keyword evidence="6" id="KW-1185">Reference proteome</keyword>
<dbReference type="Proteomes" id="UP000037460">
    <property type="component" value="Unassembled WGS sequence"/>
</dbReference>
<keyword evidence="2 5" id="KW-0503">Monooxygenase</keyword>
<keyword evidence="3" id="KW-0472">Membrane</keyword>
<dbReference type="EMBL" id="JWZX01002709">
    <property type="protein sequence ID" value="KOO27494.1"/>
    <property type="molecule type" value="Genomic_DNA"/>
</dbReference>
<evidence type="ECO:0000259" key="4">
    <source>
        <dbReference type="Pfam" id="PF01494"/>
    </source>
</evidence>
<keyword evidence="3" id="KW-1133">Transmembrane helix</keyword>
<sequence>MDANAQPRVLIVGAGIGGLCLALALRKHCGLSGADIEVFEQATAFTNNAGGAVGLYANGLRVLRDISPELLAAVRASGYDYIYRRWYRHDGTQVACARESELSDDPELQSLGIRRWRLQKVLFDATTAAGIKVHFKMRTEHVQPRADGTVDVTFADGTSRTVRVVFGADGLKSRVREAVVGKLAAEFTGVTCLMGAAKVPRPMRGICFPSSRTTKCHGCFYPTGEAEQIFQLWHEAFLAPLRQAETVIKLGVFSRDPLDTWVSLCGRVVLLGDAAHPPVPYIGQGAMMAMEDAGVLSRLLRHYCCAAGTKPFDPSDANMQATAAMYQQMRIPRVTPVLRSSHALGRTQQLRAESWWYNLRRELEIKLDVFRHGTLPIMKPGAAYDFVREVQRRVEPQDDDVEQLVAKAAAEQRGAEGRRRVLAFGAVAVAVAVVWMAQRRRA</sequence>
<feature type="domain" description="FAD-binding" evidence="4">
    <location>
        <begin position="8"/>
        <end position="182"/>
    </location>
</feature>
<keyword evidence="3" id="KW-0812">Transmembrane</keyword>
<dbReference type="GO" id="GO:0004497">
    <property type="term" value="F:monooxygenase activity"/>
    <property type="evidence" value="ECO:0007669"/>
    <property type="project" value="UniProtKB-KW"/>
</dbReference>
<evidence type="ECO:0000313" key="6">
    <source>
        <dbReference type="Proteomes" id="UP000037460"/>
    </source>
</evidence>
<feature type="transmembrane region" description="Helical" evidence="3">
    <location>
        <begin position="421"/>
        <end position="437"/>
    </location>
</feature>
<accession>A0A0M0JLQ9</accession>
<dbReference type="InterPro" id="IPR050493">
    <property type="entry name" value="FAD-dep_Monooxygenase_BioMet"/>
</dbReference>
<dbReference type="SUPFAM" id="SSF51905">
    <property type="entry name" value="FAD/NAD(P)-binding domain"/>
    <property type="match status" value="1"/>
</dbReference>
<comment type="caution">
    <text evidence="5">The sequence shown here is derived from an EMBL/GenBank/DDBJ whole genome shotgun (WGS) entry which is preliminary data.</text>
</comment>
<proteinExistence type="predicted"/>
<dbReference type="PRINTS" id="PR00420">
    <property type="entry name" value="RNGMNOXGNASE"/>
</dbReference>
<dbReference type="PANTHER" id="PTHR13789">
    <property type="entry name" value="MONOOXYGENASE"/>
    <property type="match status" value="1"/>
</dbReference>
<dbReference type="Gene3D" id="3.50.50.60">
    <property type="entry name" value="FAD/NAD(P)-binding domain"/>
    <property type="match status" value="1"/>
</dbReference>
<name>A0A0M0JLQ9_9EUKA</name>
<dbReference type="InterPro" id="IPR036188">
    <property type="entry name" value="FAD/NAD-bd_sf"/>
</dbReference>
<evidence type="ECO:0000313" key="5">
    <source>
        <dbReference type="EMBL" id="KOO27494.1"/>
    </source>
</evidence>
<dbReference type="Pfam" id="PF01494">
    <property type="entry name" value="FAD_binding_3"/>
    <property type="match status" value="1"/>
</dbReference>
<dbReference type="OrthoDB" id="47494at2759"/>
<evidence type="ECO:0000256" key="1">
    <source>
        <dbReference type="ARBA" id="ARBA00023002"/>
    </source>
</evidence>
<reference evidence="6" key="1">
    <citation type="journal article" date="2015" name="PLoS Genet.">
        <title>Genome Sequence and Transcriptome Analyses of Chrysochromulina tobin: Metabolic Tools for Enhanced Algal Fitness in the Prominent Order Prymnesiales (Haptophyceae).</title>
        <authorList>
            <person name="Hovde B.T."/>
            <person name="Deodato C.R."/>
            <person name="Hunsperger H.M."/>
            <person name="Ryken S.A."/>
            <person name="Yost W."/>
            <person name="Jha R.K."/>
            <person name="Patterson J."/>
            <person name="Monnat R.J. Jr."/>
            <person name="Barlow S.B."/>
            <person name="Starkenburg S.R."/>
            <person name="Cattolico R.A."/>
        </authorList>
    </citation>
    <scope>NUCLEOTIDE SEQUENCE</scope>
    <source>
        <strain evidence="6">CCMP291</strain>
    </source>
</reference>
<keyword evidence="1" id="KW-0560">Oxidoreductase</keyword>
<gene>
    <name evidence="5" type="ORF">Ctob_000791</name>
</gene>
<protein>
    <submittedName>
        <fullName evidence="5">Salicylate 1-monooxygenase</fullName>
    </submittedName>
</protein>
<dbReference type="InterPro" id="IPR002938">
    <property type="entry name" value="FAD-bd"/>
</dbReference>
<organism evidence="5 6">
    <name type="scientific">Chrysochromulina tobinii</name>
    <dbReference type="NCBI Taxonomy" id="1460289"/>
    <lineage>
        <taxon>Eukaryota</taxon>
        <taxon>Haptista</taxon>
        <taxon>Haptophyta</taxon>
        <taxon>Prymnesiophyceae</taxon>
        <taxon>Prymnesiales</taxon>
        <taxon>Chrysochromulinaceae</taxon>
        <taxon>Chrysochromulina</taxon>
    </lineage>
</organism>
<evidence type="ECO:0000256" key="2">
    <source>
        <dbReference type="ARBA" id="ARBA00023033"/>
    </source>
</evidence>
<evidence type="ECO:0000256" key="3">
    <source>
        <dbReference type="SAM" id="Phobius"/>
    </source>
</evidence>
<dbReference type="PANTHER" id="PTHR13789:SF309">
    <property type="entry name" value="PUTATIVE (AFU_ORTHOLOGUE AFUA_6G14510)-RELATED"/>
    <property type="match status" value="1"/>
</dbReference>
<dbReference type="GO" id="GO:0071949">
    <property type="term" value="F:FAD binding"/>
    <property type="evidence" value="ECO:0007669"/>
    <property type="project" value="InterPro"/>
</dbReference>